<proteinExistence type="predicted"/>
<dbReference type="Proteomes" id="UP000267251">
    <property type="component" value="Unassembled WGS sequence"/>
</dbReference>
<gene>
    <name evidence="2" type="ORF">BJ684DRAFT_16244</name>
</gene>
<protein>
    <submittedName>
        <fullName evidence="2">Uncharacterized protein</fullName>
    </submittedName>
</protein>
<evidence type="ECO:0000313" key="3">
    <source>
        <dbReference type="Proteomes" id="UP000267251"/>
    </source>
</evidence>
<organism evidence="2 3">
    <name type="scientific">Piptocephalis cylindrospora</name>
    <dbReference type="NCBI Taxonomy" id="1907219"/>
    <lineage>
        <taxon>Eukaryota</taxon>
        <taxon>Fungi</taxon>
        <taxon>Fungi incertae sedis</taxon>
        <taxon>Zoopagomycota</taxon>
        <taxon>Zoopagomycotina</taxon>
        <taxon>Zoopagomycetes</taxon>
        <taxon>Zoopagales</taxon>
        <taxon>Piptocephalidaceae</taxon>
        <taxon>Piptocephalis</taxon>
    </lineage>
</organism>
<evidence type="ECO:0000256" key="1">
    <source>
        <dbReference type="SAM" id="MobiDB-lite"/>
    </source>
</evidence>
<name>A0A4P9Y342_9FUNG</name>
<dbReference type="EMBL" id="KZ988044">
    <property type="protein sequence ID" value="RKP13346.1"/>
    <property type="molecule type" value="Genomic_DNA"/>
</dbReference>
<evidence type="ECO:0000313" key="2">
    <source>
        <dbReference type="EMBL" id="RKP13346.1"/>
    </source>
</evidence>
<sequence>ETGEVEARVDRRGWELGREMPLYLNLPPQVKSVRAQLVLGEEIFMAGEEDRLPPWDGAVACLRRNLMVRIISKDPRPVEAIPASCEGVPGSLALHKAFLRWINRHSSPAFDRMLPSSLIIRLPVRQGLAKRMDTYPRTKSPGRNTAVELYSVMANSLDSSAGIMRARDSEGQSNAEDEEC</sequence>
<reference evidence="3" key="1">
    <citation type="journal article" date="2018" name="Nat. Microbiol.">
        <title>Leveraging single-cell genomics to expand the fungal tree of life.</title>
        <authorList>
            <person name="Ahrendt S.R."/>
            <person name="Quandt C.A."/>
            <person name="Ciobanu D."/>
            <person name="Clum A."/>
            <person name="Salamov A."/>
            <person name="Andreopoulos B."/>
            <person name="Cheng J.F."/>
            <person name="Woyke T."/>
            <person name="Pelin A."/>
            <person name="Henrissat B."/>
            <person name="Reynolds N.K."/>
            <person name="Benny G.L."/>
            <person name="Smith M.E."/>
            <person name="James T.Y."/>
            <person name="Grigoriev I.V."/>
        </authorList>
    </citation>
    <scope>NUCLEOTIDE SEQUENCE [LARGE SCALE GENOMIC DNA]</scope>
</reference>
<accession>A0A4P9Y342</accession>
<feature type="region of interest" description="Disordered" evidence="1">
    <location>
        <begin position="161"/>
        <end position="180"/>
    </location>
</feature>
<feature type="non-terminal residue" evidence="2">
    <location>
        <position position="1"/>
    </location>
</feature>
<keyword evidence="3" id="KW-1185">Reference proteome</keyword>
<dbReference type="AlphaFoldDB" id="A0A4P9Y342"/>